<dbReference type="Proteomes" id="UP000005632">
    <property type="component" value="Chromosome"/>
</dbReference>
<dbReference type="EMBL" id="CP003155">
    <property type="protein sequence ID" value="AEV30809.1"/>
    <property type="molecule type" value="Genomic_DNA"/>
</dbReference>
<evidence type="ECO:0000256" key="7">
    <source>
        <dbReference type="ARBA" id="ARBA00022840"/>
    </source>
</evidence>
<dbReference type="SUPFAM" id="SSF52540">
    <property type="entry name" value="P-loop containing nucleoside triphosphate hydrolases"/>
    <property type="match status" value="2"/>
</dbReference>
<feature type="domain" description="ABC transporter" evidence="10">
    <location>
        <begin position="267"/>
        <end position="512"/>
    </location>
</feature>
<evidence type="ECO:0000259" key="10">
    <source>
        <dbReference type="PROSITE" id="PS50893"/>
    </source>
</evidence>
<keyword evidence="6" id="KW-0547">Nucleotide-binding</keyword>
<accession>G8QYG2</accession>
<keyword evidence="4 11" id="KW-0762">Sugar transport</keyword>
<evidence type="ECO:0000256" key="8">
    <source>
        <dbReference type="ARBA" id="ARBA00022967"/>
    </source>
</evidence>
<dbReference type="InterPro" id="IPR003593">
    <property type="entry name" value="AAA+_ATPase"/>
</dbReference>
<keyword evidence="2" id="KW-0813">Transport</keyword>
<evidence type="ECO:0000256" key="4">
    <source>
        <dbReference type="ARBA" id="ARBA00022597"/>
    </source>
</evidence>
<dbReference type="KEGG" id="sgp:SpiGrapes_3062"/>
<dbReference type="CDD" id="cd03215">
    <property type="entry name" value="ABC_Carb_Monos_II"/>
    <property type="match status" value="1"/>
</dbReference>
<keyword evidence="12" id="KW-1185">Reference proteome</keyword>
<evidence type="ECO:0000313" key="12">
    <source>
        <dbReference type="Proteomes" id="UP000005632"/>
    </source>
</evidence>
<dbReference type="PROSITE" id="PS50893">
    <property type="entry name" value="ABC_TRANSPORTER_2"/>
    <property type="match status" value="2"/>
</dbReference>
<evidence type="ECO:0000313" key="11">
    <source>
        <dbReference type="EMBL" id="AEV30809.1"/>
    </source>
</evidence>
<evidence type="ECO:0000256" key="3">
    <source>
        <dbReference type="ARBA" id="ARBA00022475"/>
    </source>
</evidence>
<dbReference type="PANTHER" id="PTHR43790">
    <property type="entry name" value="CARBOHYDRATE TRANSPORT ATP-BINDING PROTEIN MG119-RELATED"/>
    <property type="match status" value="1"/>
</dbReference>
<evidence type="ECO:0000256" key="9">
    <source>
        <dbReference type="ARBA" id="ARBA00023136"/>
    </source>
</evidence>
<dbReference type="Pfam" id="PF00005">
    <property type="entry name" value="ABC_tran"/>
    <property type="match status" value="2"/>
</dbReference>
<dbReference type="InterPro" id="IPR027417">
    <property type="entry name" value="P-loop_NTPase"/>
</dbReference>
<dbReference type="CDD" id="cd03216">
    <property type="entry name" value="ABC_Carb_Monos_I"/>
    <property type="match status" value="1"/>
</dbReference>
<dbReference type="eggNOG" id="COG1129">
    <property type="taxonomic scope" value="Bacteria"/>
</dbReference>
<dbReference type="FunFam" id="3.40.50.300:FF:000127">
    <property type="entry name" value="Ribose import ATP-binding protein RbsA"/>
    <property type="match status" value="1"/>
</dbReference>
<dbReference type="OrthoDB" id="304830at2"/>
<evidence type="ECO:0000256" key="2">
    <source>
        <dbReference type="ARBA" id="ARBA00022448"/>
    </source>
</evidence>
<sequence>MTDTILEMKDITKKFTGVQALTEVNLQVKRGEIHALCGENGAGKSTLMNVLSGVYPYKSYTGQIIYNGKECQFHQIRDSEEQGIVIIHQELALIPYLSIAENVFLGNEQADNHGVIDWWKTRKRAQTVLEEVGLPHEDVSKPINSLGVGKQQLVEIAKALAKKVSLLILDEPTASLNDEESDHLLSILLDLKKKGITSIIISHKLSELTKVADTITVIRDGEVIKNLERGRDAFEEDVIVRAMVGRELTQRYPARENCKIGEPVFAVKHWTTYHPDDANRIVLEDVNFTVNAGEVVGFAGLMGAGRTELAMSLFGKSYGQKTSGEIWLHGKQVSIENVGDAIRNKIAYCSEDRKQYGLVLTDDMKHNMTMAALPYFFSNHGIVNSNDVILESEKYKKSINVKAYSINQKVETLSGGNQQKVVLAKWIMTAPDVLILDEPTRGIDVGAKHEIYLLINELAKSGKAVIVISSEMPEVIGISDRIYILNEGRIIKEMQKNEISQEAIMTHIIRDANSRRRK</sequence>
<reference evidence="11 12" key="1">
    <citation type="submission" date="2011-11" db="EMBL/GenBank/DDBJ databases">
        <title>Complete sequence of Spirochaeta sp. grapes.</title>
        <authorList>
            <consortium name="US DOE Joint Genome Institute"/>
            <person name="Lucas S."/>
            <person name="Han J."/>
            <person name="Lapidus A."/>
            <person name="Cheng J.-F."/>
            <person name="Goodwin L."/>
            <person name="Pitluck S."/>
            <person name="Peters L."/>
            <person name="Ovchinnikova G."/>
            <person name="Munk A.C."/>
            <person name="Detter J.C."/>
            <person name="Han C."/>
            <person name="Tapia R."/>
            <person name="Land M."/>
            <person name="Hauser L."/>
            <person name="Kyrpides N."/>
            <person name="Ivanova N."/>
            <person name="Pagani I."/>
            <person name="Ritalahtilisa K."/>
            <person name="Loeffler F."/>
            <person name="Woyke T."/>
        </authorList>
    </citation>
    <scope>NUCLEOTIDE SEQUENCE [LARGE SCALE GENOMIC DNA]</scope>
    <source>
        <strain evidence="12">ATCC BAA-1885 / DSM 22778 / Grapes</strain>
    </source>
</reference>
<dbReference type="InterPro" id="IPR003439">
    <property type="entry name" value="ABC_transporter-like_ATP-bd"/>
</dbReference>
<feature type="domain" description="ABC transporter" evidence="10">
    <location>
        <begin position="6"/>
        <end position="245"/>
    </location>
</feature>
<keyword evidence="3" id="KW-1003">Cell membrane</keyword>
<evidence type="ECO:0000256" key="6">
    <source>
        <dbReference type="ARBA" id="ARBA00022741"/>
    </source>
</evidence>
<proteinExistence type="predicted"/>
<keyword evidence="8" id="KW-1278">Translocase</keyword>
<keyword evidence="5" id="KW-0677">Repeat</keyword>
<dbReference type="SMART" id="SM00382">
    <property type="entry name" value="AAA"/>
    <property type="match status" value="2"/>
</dbReference>
<dbReference type="Gene3D" id="3.40.50.300">
    <property type="entry name" value="P-loop containing nucleotide triphosphate hydrolases"/>
    <property type="match status" value="2"/>
</dbReference>
<dbReference type="RefSeq" id="WP_014271648.1">
    <property type="nucleotide sequence ID" value="NC_016633.1"/>
</dbReference>
<dbReference type="GO" id="GO:0005524">
    <property type="term" value="F:ATP binding"/>
    <property type="evidence" value="ECO:0007669"/>
    <property type="project" value="UniProtKB-KW"/>
</dbReference>
<evidence type="ECO:0000256" key="5">
    <source>
        <dbReference type="ARBA" id="ARBA00022737"/>
    </source>
</evidence>
<keyword evidence="9" id="KW-0472">Membrane</keyword>
<dbReference type="InterPro" id="IPR017871">
    <property type="entry name" value="ABC_transporter-like_CS"/>
</dbReference>
<comment type="subcellular location">
    <subcellularLocation>
        <location evidence="1">Cell membrane</location>
        <topology evidence="1">Peripheral membrane protein</topology>
    </subcellularLocation>
</comment>
<dbReference type="PANTHER" id="PTHR43790:SF1">
    <property type="entry name" value="XYLOSE IMPORT ATP-BINDING PROTEIN XYLG"/>
    <property type="match status" value="1"/>
</dbReference>
<dbReference type="AlphaFoldDB" id="G8QYG2"/>
<dbReference type="GO" id="GO:0005886">
    <property type="term" value="C:plasma membrane"/>
    <property type="evidence" value="ECO:0007669"/>
    <property type="project" value="UniProtKB-SubCell"/>
</dbReference>
<dbReference type="PROSITE" id="PS00211">
    <property type="entry name" value="ABC_TRANSPORTER_1"/>
    <property type="match status" value="1"/>
</dbReference>
<gene>
    <name evidence="11" type="ordered locus">SpiGrapes_3062</name>
</gene>
<keyword evidence="7" id="KW-0067">ATP-binding</keyword>
<dbReference type="HOGENOM" id="CLU_000604_92_3_12"/>
<dbReference type="InterPro" id="IPR050107">
    <property type="entry name" value="ABC_carbohydrate_import_ATPase"/>
</dbReference>
<name>G8QYG2_SPHPG</name>
<dbReference type="GO" id="GO:0016887">
    <property type="term" value="F:ATP hydrolysis activity"/>
    <property type="evidence" value="ECO:0007669"/>
    <property type="project" value="InterPro"/>
</dbReference>
<dbReference type="STRING" id="158190.SpiGrapes_3062"/>
<protein>
    <submittedName>
        <fullName evidence="11">ABC-type sugar transport system, ATPase component</fullName>
    </submittedName>
</protein>
<organism evidence="11 12">
    <name type="scientific">Sphaerochaeta pleomorpha (strain ATCC BAA-1885 / DSM 22778 / Grapes)</name>
    <dbReference type="NCBI Taxonomy" id="158190"/>
    <lineage>
        <taxon>Bacteria</taxon>
        <taxon>Pseudomonadati</taxon>
        <taxon>Spirochaetota</taxon>
        <taxon>Spirochaetia</taxon>
        <taxon>Spirochaetales</taxon>
        <taxon>Sphaerochaetaceae</taxon>
        <taxon>Sphaerochaeta</taxon>
    </lineage>
</organism>
<evidence type="ECO:0000256" key="1">
    <source>
        <dbReference type="ARBA" id="ARBA00004202"/>
    </source>
</evidence>